<dbReference type="PANTHER" id="PTHR31642:SF217">
    <property type="entry name" value="OMEGA-HYDROXYPALMITATE O-FERULOYL TRANSFERASE-LIKE ISOFORM X1"/>
    <property type="match status" value="1"/>
</dbReference>
<reference evidence="3" key="1">
    <citation type="journal article" date="2016" name="Nat. Biotechnol.">
        <title>Sequencing wild and cultivated cassava and related species reveals extensive interspecific hybridization and genetic diversity.</title>
        <authorList>
            <person name="Bredeson J.V."/>
            <person name="Lyons J.B."/>
            <person name="Prochnik S.E."/>
            <person name="Wu G.A."/>
            <person name="Ha C.M."/>
            <person name="Edsinger-Gonzales E."/>
            <person name="Grimwood J."/>
            <person name="Schmutz J."/>
            <person name="Rabbi I.Y."/>
            <person name="Egesi C."/>
            <person name="Nauluvula P."/>
            <person name="Lebot V."/>
            <person name="Ndunguru J."/>
            <person name="Mkamilo G."/>
            <person name="Bart R.S."/>
            <person name="Setter T.L."/>
            <person name="Gleadow R.M."/>
            <person name="Kulakow P."/>
            <person name="Ferguson M.E."/>
            <person name="Rounsley S."/>
            <person name="Rokhsar D.S."/>
        </authorList>
    </citation>
    <scope>NUCLEOTIDE SEQUENCE [LARGE SCALE GENOMIC DNA]</scope>
    <source>
        <strain evidence="3">cv. AM560-2</strain>
    </source>
</reference>
<dbReference type="Gene3D" id="3.30.559.10">
    <property type="entry name" value="Chloramphenicol acetyltransferase-like domain"/>
    <property type="match status" value="2"/>
</dbReference>
<evidence type="ECO:0000313" key="3">
    <source>
        <dbReference type="Proteomes" id="UP000091857"/>
    </source>
</evidence>
<keyword evidence="3" id="KW-1185">Reference proteome</keyword>
<dbReference type="AlphaFoldDB" id="A0A2C9UNZ7"/>
<sequence length="442" mass="49900">MDNLKLVKRKLIQPEKPTKSRRIFLSNIDLSLVTYQESVSFFDPPKNKISFSETCNSLYTALAQLLVPYNFFAGRLVPALEDQNRFEIDCNGAGVVVATAKTSSTLGQLGELVAPKSEFMQFVAFLHEEEKEEMQLQHMPLLHLQLTEMRCGSLALASRYNHCILDGIAVREFSKNLAALTRGDEIVILPNPDRTIFKARYPPRISHPHHEFSMTTCETDNLFTVCGTSGINVRAWSQDNNKTFSIYMSPRKIASLKKAALRDGKLEKCSSFQVVAAKIWKARSIAMKMEEETNSTMLFPVDVRRIVIPPAPSGFAGNALVPGFARAKVKELKDREECYLVRKVQEGIERLDDEYVRSGIDWLEIHRGLPCRENSFSVVAWFRLGIEEDVFSWGKVKCITPILTNPSLVILLPGPPGEGGLHVCLQLPEDQMNEFCRLLMEE</sequence>
<protein>
    <submittedName>
        <fullName evidence="2">Uncharacterized protein</fullName>
    </submittedName>
</protein>
<organism evidence="2 3">
    <name type="scientific">Manihot esculenta</name>
    <name type="common">Cassava</name>
    <name type="synonym">Jatropha manihot</name>
    <dbReference type="NCBI Taxonomy" id="3983"/>
    <lineage>
        <taxon>Eukaryota</taxon>
        <taxon>Viridiplantae</taxon>
        <taxon>Streptophyta</taxon>
        <taxon>Embryophyta</taxon>
        <taxon>Tracheophyta</taxon>
        <taxon>Spermatophyta</taxon>
        <taxon>Magnoliopsida</taxon>
        <taxon>eudicotyledons</taxon>
        <taxon>Gunneridae</taxon>
        <taxon>Pentapetalae</taxon>
        <taxon>rosids</taxon>
        <taxon>fabids</taxon>
        <taxon>Malpighiales</taxon>
        <taxon>Euphorbiaceae</taxon>
        <taxon>Crotonoideae</taxon>
        <taxon>Manihoteae</taxon>
        <taxon>Manihot</taxon>
    </lineage>
</organism>
<evidence type="ECO:0000313" key="2">
    <source>
        <dbReference type="EMBL" id="OAY32791.1"/>
    </source>
</evidence>
<comment type="caution">
    <text evidence="2">The sequence shown here is derived from an EMBL/GenBank/DDBJ whole genome shotgun (WGS) entry which is preliminary data.</text>
</comment>
<dbReference type="Proteomes" id="UP000091857">
    <property type="component" value="Chromosome 13"/>
</dbReference>
<dbReference type="Gramene" id="Manes.13G046100.1.v8.1">
    <property type="protein sequence ID" value="Manes.13G046100.1.v8.1.CDS"/>
    <property type="gene ID" value="Manes.13G046100.v8.1"/>
</dbReference>
<dbReference type="Pfam" id="PF02458">
    <property type="entry name" value="Transferase"/>
    <property type="match status" value="1"/>
</dbReference>
<dbReference type="InterPro" id="IPR050317">
    <property type="entry name" value="Plant_Fungal_Acyltransferase"/>
</dbReference>
<dbReference type="OrthoDB" id="1862401at2759"/>
<accession>A0A2C9UNZ7</accession>
<dbReference type="OMA" id="KGAPCME"/>
<proteinExistence type="inferred from homology"/>
<evidence type="ECO:0000256" key="1">
    <source>
        <dbReference type="ARBA" id="ARBA00009861"/>
    </source>
</evidence>
<comment type="similarity">
    <text evidence="1">Belongs to the plant acyltransferase family.</text>
</comment>
<dbReference type="EMBL" id="CM004399">
    <property type="protein sequence ID" value="OAY32791.1"/>
    <property type="molecule type" value="Genomic_DNA"/>
</dbReference>
<dbReference type="PANTHER" id="PTHR31642">
    <property type="entry name" value="TRICHOTHECENE 3-O-ACETYLTRANSFERASE"/>
    <property type="match status" value="1"/>
</dbReference>
<dbReference type="InterPro" id="IPR023213">
    <property type="entry name" value="CAT-like_dom_sf"/>
</dbReference>
<name>A0A2C9UNZ7_MANES</name>
<dbReference type="STRING" id="3983.A0A2C9UNZ7"/>
<dbReference type="GO" id="GO:0016747">
    <property type="term" value="F:acyltransferase activity, transferring groups other than amino-acyl groups"/>
    <property type="evidence" value="ECO:0000318"/>
    <property type="project" value="GO_Central"/>
</dbReference>
<gene>
    <name evidence="2" type="ORF">MANES_13G046100v8</name>
</gene>